<gene>
    <name evidence="3" type="ORF">JCM7686_pAMI8p025</name>
</gene>
<feature type="domain" description="Transposase IS66 central" evidence="1">
    <location>
        <begin position="3"/>
        <end position="198"/>
    </location>
</feature>
<name>S5Z2A6_PARAH</name>
<dbReference type="PANTHER" id="PTHR33678:SF1">
    <property type="entry name" value="BLL1576 PROTEIN"/>
    <property type="match status" value="1"/>
</dbReference>
<dbReference type="InterPro" id="IPR039552">
    <property type="entry name" value="IS66_C"/>
</dbReference>
<proteinExistence type="predicted"/>
<geneLocation type="plasmid" evidence="3 4">
    <name>pAMI8</name>
</geneLocation>
<dbReference type="HOGENOM" id="CLU_023034_5_0_5"/>
<dbReference type="Proteomes" id="UP000015480">
    <property type="component" value="Plasmid pAMI8"/>
</dbReference>
<evidence type="ECO:0000313" key="3">
    <source>
        <dbReference type="EMBL" id="AGT11526.1"/>
    </source>
</evidence>
<accession>S5Z2A6</accession>
<reference evidence="3 4" key="1">
    <citation type="journal article" date="2014" name="BMC Genomics">
        <title>Architecture and functions of a multipartite genome of the methylotrophic bacterium Paracoccus aminophilus JCM 7686, containing primary and secondary chromids.</title>
        <authorList>
            <person name="Dziewit L."/>
            <person name="Czarnecki J."/>
            <person name="Wibberg D."/>
            <person name="Radlinska M."/>
            <person name="Mrozek P."/>
            <person name="Szymczak M."/>
            <person name="Schluter A."/>
            <person name="Puhler A."/>
            <person name="Bartosik D."/>
        </authorList>
    </citation>
    <scope>NUCLEOTIDE SEQUENCE [LARGE SCALE GENOMIC DNA]</scope>
    <source>
        <strain evidence="3">JCM 7686</strain>
        <plasmid evidence="4">Plasmid pAMI8</plasmid>
    </source>
</reference>
<keyword evidence="3" id="KW-0614">Plasmid</keyword>
<dbReference type="Pfam" id="PF03050">
    <property type="entry name" value="DDE_Tnp_IS66"/>
    <property type="match status" value="1"/>
</dbReference>
<dbReference type="AlphaFoldDB" id="S5Z2A6"/>
<keyword evidence="4" id="KW-1185">Reference proteome</keyword>
<protein>
    <submittedName>
        <fullName evidence="3">Transposase</fullName>
    </submittedName>
</protein>
<dbReference type="KEGG" id="pami:JCM7686_pAMI8p025"/>
<dbReference type="InterPro" id="IPR004291">
    <property type="entry name" value="Transposase_IS66_central"/>
</dbReference>
<dbReference type="PATRIC" id="fig|1367847.3.peg.4507"/>
<sequence length="249" mass="27528">MARDDRPWGGDDPPGVVYFYAPGRAGENAETFLTGFDGILQVDGYTGYNRLTKLSRKGGAPIRVAHCWAHARRKLKEVFDRDGSEIAAEGLRQIAEIYAVEADIRGISPGQRLSARQARTVPLVAAFGEWLQAQRRKISSKSRLGEKLSYIHNQWDGLQTFLTDGRVEIDSNRVENLIRPIALNRKNALFAGHDEGGTAWGRIASLIETCKINGIEPFAYLEATLAAIASGHPQSGIDDLLHWNFRPSS</sequence>
<evidence type="ECO:0000259" key="2">
    <source>
        <dbReference type="Pfam" id="PF13817"/>
    </source>
</evidence>
<dbReference type="NCBIfam" id="NF033517">
    <property type="entry name" value="transpos_IS66"/>
    <property type="match status" value="1"/>
</dbReference>
<organism evidence="3 4">
    <name type="scientific">Paracoccus aminophilus JCM 7686</name>
    <dbReference type="NCBI Taxonomy" id="1367847"/>
    <lineage>
        <taxon>Bacteria</taxon>
        <taxon>Pseudomonadati</taxon>
        <taxon>Pseudomonadota</taxon>
        <taxon>Alphaproteobacteria</taxon>
        <taxon>Rhodobacterales</taxon>
        <taxon>Paracoccaceae</taxon>
        <taxon>Paracoccus</taxon>
    </lineage>
</organism>
<dbReference type="InterPro" id="IPR052344">
    <property type="entry name" value="Transposase-related"/>
</dbReference>
<feature type="domain" description="Transposase IS66 C-terminal" evidence="2">
    <location>
        <begin position="205"/>
        <end position="243"/>
    </location>
</feature>
<dbReference type="PANTHER" id="PTHR33678">
    <property type="entry name" value="BLL1576 PROTEIN"/>
    <property type="match status" value="1"/>
</dbReference>
<dbReference type="EMBL" id="CP006655">
    <property type="protein sequence ID" value="AGT11526.1"/>
    <property type="molecule type" value="Genomic_DNA"/>
</dbReference>
<evidence type="ECO:0000313" key="4">
    <source>
        <dbReference type="Proteomes" id="UP000015480"/>
    </source>
</evidence>
<evidence type="ECO:0000259" key="1">
    <source>
        <dbReference type="Pfam" id="PF03050"/>
    </source>
</evidence>
<dbReference type="Pfam" id="PF13817">
    <property type="entry name" value="DDE_Tnp_IS66_C"/>
    <property type="match status" value="1"/>
</dbReference>